<protein>
    <submittedName>
        <fullName evidence="7">tRNA synthetases class II core domain family protein</fullName>
    </submittedName>
</protein>
<dbReference type="GO" id="GO:0004824">
    <property type="term" value="F:lysine-tRNA ligase activity"/>
    <property type="evidence" value="ECO:0007669"/>
    <property type="project" value="InterPro"/>
</dbReference>
<dbReference type="PATRIC" id="fig|1299326.3.peg.6524"/>
<reference evidence="7 8" key="1">
    <citation type="submission" date="2013-12" db="EMBL/GenBank/DDBJ databases">
        <authorList>
            <person name="Brown-Elliot B."/>
            <person name="Wallace R."/>
            <person name="Lenaerts A."/>
            <person name="Ordway D."/>
            <person name="DeGroote M.A."/>
            <person name="Parker T."/>
            <person name="Sizemore C."/>
            <person name="Tallon L.J."/>
            <person name="Sadzewicz L.K."/>
            <person name="Sengamalay N."/>
            <person name="Fraser C.M."/>
            <person name="Hine E."/>
            <person name="Shefchek K.A."/>
            <person name="Das S.P."/>
            <person name="Tettelin H."/>
        </authorList>
    </citation>
    <scope>NUCLEOTIDE SEQUENCE [LARGE SCALE GENOMIC DNA]</scope>
    <source>
        <strain evidence="7 8">662</strain>
    </source>
</reference>
<dbReference type="InterPro" id="IPR006195">
    <property type="entry name" value="aa-tRNA-synth_II"/>
</dbReference>
<dbReference type="GO" id="GO:0005524">
    <property type="term" value="F:ATP binding"/>
    <property type="evidence" value="ECO:0007669"/>
    <property type="project" value="UniProtKB-KW"/>
</dbReference>
<evidence type="ECO:0000313" key="7">
    <source>
        <dbReference type="EMBL" id="ETZ97714.1"/>
    </source>
</evidence>
<dbReference type="InterPro" id="IPR004364">
    <property type="entry name" value="Aa-tRNA-synt_II"/>
</dbReference>
<dbReference type="PRINTS" id="PR00982">
    <property type="entry name" value="TRNASYNTHLYS"/>
</dbReference>
<evidence type="ECO:0000256" key="1">
    <source>
        <dbReference type="ARBA" id="ARBA00022598"/>
    </source>
</evidence>
<dbReference type="GO" id="GO:0005829">
    <property type="term" value="C:cytosol"/>
    <property type="evidence" value="ECO:0007669"/>
    <property type="project" value="TreeGrafter"/>
</dbReference>
<dbReference type="GO" id="GO:0000049">
    <property type="term" value="F:tRNA binding"/>
    <property type="evidence" value="ECO:0007669"/>
    <property type="project" value="TreeGrafter"/>
</dbReference>
<dbReference type="InterPro" id="IPR018149">
    <property type="entry name" value="Lys-tRNA-synth_II_C"/>
</dbReference>
<evidence type="ECO:0000256" key="5">
    <source>
        <dbReference type="SAM" id="MobiDB-lite"/>
    </source>
</evidence>
<comment type="caution">
    <text evidence="7">The sequence shown here is derived from an EMBL/GenBank/DDBJ whole genome shotgun (WGS) entry which is preliminary data.</text>
</comment>
<proteinExistence type="predicted"/>
<feature type="compositionally biased region" description="Basic residues" evidence="5">
    <location>
        <begin position="214"/>
        <end position="225"/>
    </location>
</feature>
<keyword evidence="2" id="KW-0547">Nucleotide-binding</keyword>
<dbReference type="Gene3D" id="3.30.930.10">
    <property type="entry name" value="Bira Bifunctional Protein, Domain 2"/>
    <property type="match status" value="2"/>
</dbReference>
<dbReference type="PANTHER" id="PTHR42918">
    <property type="entry name" value="LYSYL-TRNA SYNTHETASE"/>
    <property type="match status" value="1"/>
</dbReference>
<dbReference type="SUPFAM" id="SSF55681">
    <property type="entry name" value="Class II aaRS and biotin synthetases"/>
    <property type="match status" value="1"/>
</dbReference>
<dbReference type="Pfam" id="PF00152">
    <property type="entry name" value="tRNA-synt_2"/>
    <property type="match status" value="2"/>
</dbReference>
<keyword evidence="7" id="KW-0030">Aminoacyl-tRNA synthetase</keyword>
<gene>
    <name evidence="7" type="ORF">I545_6794</name>
</gene>
<keyword evidence="4" id="KW-0460">Magnesium</keyword>
<dbReference type="PROSITE" id="PS50862">
    <property type="entry name" value="AA_TRNA_LIGASE_II"/>
    <property type="match status" value="1"/>
</dbReference>
<dbReference type="PANTHER" id="PTHR42918:SF15">
    <property type="entry name" value="LYSINE--TRNA LIGASE, CHLOROPLASTIC_MITOCHONDRIAL"/>
    <property type="match status" value="1"/>
</dbReference>
<evidence type="ECO:0000256" key="2">
    <source>
        <dbReference type="ARBA" id="ARBA00022741"/>
    </source>
</evidence>
<feature type="region of interest" description="Disordered" evidence="5">
    <location>
        <begin position="193"/>
        <end position="247"/>
    </location>
</feature>
<dbReference type="EMBL" id="JAOA01000031">
    <property type="protein sequence ID" value="ETZ97714.1"/>
    <property type="molecule type" value="Genomic_DNA"/>
</dbReference>
<organism evidence="7 8">
    <name type="scientific">Mycobacterium kansasii 662</name>
    <dbReference type="NCBI Taxonomy" id="1299326"/>
    <lineage>
        <taxon>Bacteria</taxon>
        <taxon>Bacillati</taxon>
        <taxon>Actinomycetota</taxon>
        <taxon>Actinomycetes</taxon>
        <taxon>Mycobacteriales</taxon>
        <taxon>Mycobacteriaceae</taxon>
        <taxon>Mycobacterium</taxon>
    </lineage>
</organism>
<dbReference type="GO" id="GO:0006430">
    <property type="term" value="P:lysyl-tRNA aminoacylation"/>
    <property type="evidence" value="ECO:0007669"/>
    <property type="project" value="InterPro"/>
</dbReference>
<evidence type="ECO:0000256" key="4">
    <source>
        <dbReference type="ARBA" id="ARBA00022842"/>
    </source>
</evidence>
<evidence type="ECO:0000259" key="6">
    <source>
        <dbReference type="PROSITE" id="PS50862"/>
    </source>
</evidence>
<dbReference type="Proteomes" id="UP000020561">
    <property type="component" value="Unassembled WGS sequence"/>
</dbReference>
<keyword evidence="1" id="KW-0436">Ligase</keyword>
<feature type="domain" description="Aminoacyl-transfer RNA synthetases class-II family profile" evidence="6">
    <location>
        <begin position="14"/>
        <end position="289"/>
    </location>
</feature>
<evidence type="ECO:0000256" key="3">
    <source>
        <dbReference type="ARBA" id="ARBA00022840"/>
    </source>
</evidence>
<keyword evidence="3" id="KW-0067">ATP-binding</keyword>
<dbReference type="AlphaFoldDB" id="X7XU92"/>
<dbReference type="InterPro" id="IPR045864">
    <property type="entry name" value="aa-tRNA-synth_II/BPL/LPL"/>
</dbReference>
<name>X7XU92_MYCKA</name>
<sequence length="296" mass="32083">MQQVHGGAAARPFVTHINSYSMDLFLRIAPELYLKRLCVGGVERVFELGRAFRNEGVDFSHNPEFTLLEAYQAHADYLVWLDSCRELIQNAAQAANGAPIAMRPTSDGLQPVDISGVWPVKTVYDAVSEALGEHIHVDTNLATLRRVVRRGPHPLSGAVGCRRRGPRAVRAPGGKPHRAADVLHRLPHLGVAADTAASQQARSRRTLGPGGLGHRARYRLQRTHRPGGTTTSSARTIPAGAGGDPEAMQLDEDFLQALEYAMPPTGGLGMGVDRVVMLITGRSIRETLPFPLAKPH</sequence>
<evidence type="ECO:0000313" key="8">
    <source>
        <dbReference type="Proteomes" id="UP000020561"/>
    </source>
</evidence>
<feature type="region of interest" description="Disordered" evidence="5">
    <location>
        <begin position="155"/>
        <end position="177"/>
    </location>
</feature>
<accession>X7XU92</accession>